<dbReference type="OrthoDB" id="1117162at2"/>
<feature type="signal peptide" evidence="1">
    <location>
        <begin position="1"/>
        <end position="20"/>
    </location>
</feature>
<dbReference type="Proteomes" id="UP000198412">
    <property type="component" value="Unassembled WGS sequence"/>
</dbReference>
<evidence type="ECO:0000313" key="3">
    <source>
        <dbReference type="Proteomes" id="UP000198412"/>
    </source>
</evidence>
<dbReference type="Gene3D" id="2.40.160.20">
    <property type="match status" value="1"/>
</dbReference>
<dbReference type="InterPro" id="IPR031585">
    <property type="entry name" value="OmpA_OmpF-like"/>
</dbReference>
<evidence type="ECO:0000256" key="1">
    <source>
        <dbReference type="SAM" id="SignalP"/>
    </source>
</evidence>
<evidence type="ECO:0000313" key="2">
    <source>
        <dbReference type="EMBL" id="SNR50955.1"/>
    </source>
</evidence>
<keyword evidence="1" id="KW-0732">Signal</keyword>
<name>A0A238WWE4_9FLAO</name>
<protein>
    <submittedName>
        <fullName evidence="2">Outer membrane protein W</fullName>
    </submittedName>
</protein>
<reference evidence="3" key="1">
    <citation type="submission" date="2017-06" db="EMBL/GenBank/DDBJ databases">
        <authorList>
            <person name="Varghese N."/>
            <person name="Submissions S."/>
        </authorList>
    </citation>
    <scope>NUCLEOTIDE SEQUENCE [LARGE SCALE GENOMIC DNA]</scope>
    <source>
        <strain evidence="3">DSM 27993</strain>
    </source>
</reference>
<accession>A0A238WWE4</accession>
<dbReference type="EMBL" id="FZNX01000002">
    <property type="protein sequence ID" value="SNR50955.1"/>
    <property type="molecule type" value="Genomic_DNA"/>
</dbReference>
<dbReference type="Pfam" id="PF16961">
    <property type="entry name" value="OmpA_like"/>
    <property type="match status" value="1"/>
</dbReference>
<gene>
    <name evidence="2" type="ORF">SAMN04488111_1290</name>
</gene>
<proteinExistence type="predicted"/>
<organism evidence="2 3">
    <name type="scientific">Lutibacter flavus</name>
    <dbReference type="NCBI Taxonomy" id="691689"/>
    <lineage>
        <taxon>Bacteria</taxon>
        <taxon>Pseudomonadati</taxon>
        <taxon>Bacteroidota</taxon>
        <taxon>Flavobacteriia</taxon>
        <taxon>Flavobacteriales</taxon>
        <taxon>Flavobacteriaceae</taxon>
        <taxon>Lutibacter</taxon>
    </lineage>
</organism>
<dbReference type="AlphaFoldDB" id="A0A238WWE4"/>
<feature type="chain" id="PRO_5012014534" evidence="1">
    <location>
        <begin position="21"/>
        <end position="278"/>
    </location>
</feature>
<keyword evidence="3" id="KW-1185">Reference proteome</keyword>
<sequence>MKKYLILCFILVITLTSVNAQDKDSEHVCATDSCCVEASKFAPQKGDFTAAMVLGRGAYLNSGLTVPYSNGTVSGVAAYDNGVDTNSNSITNMVGAEGRYFVSNKFAVSFSGGAIIRNTPSQLGIPAVRDVNGVILIPAYSSVVADERVDVNVSVGGQWIFKTKNERLFPYLGFALPFDYARRSLYDPTVIVDDNTYTQTITDLGARHVDITAFGVQAVAGVDYYIAKDLFFGFDIKPVSYTYAVNMKTPGPGLMNLEAETDTVSFFAQFSAKIGFKF</sequence>
<dbReference type="RefSeq" id="WP_089377627.1">
    <property type="nucleotide sequence ID" value="NZ_FZNX01000002.1"/>
</dbReference>